<dbReference type="OrthoDB" id="10047020at2759"/>
<reference evidence="2 3" key="1">
    <citation type="submission" date="2014-11" db="EMBL/GenBank/DDBJ databases">
        <title>Genetic blueprint of the zoonotic pathogen Toxocara canis.</title>
        <authorList>
            <person name="Zhu X.-Q."/>
            <person name="Korhonen P.K."/>
            <person name="Cai H."/>
            <person name="Young N.D."/>
            <person name="Nejsum P."/>
            <person name="von Samson-Himmelstjerna G."/>
            <person name="Boag P.R."/>
            <person name="Tan P."/>
            <person name="Li Q."/>
            <person name="Min J."/>
            <person name="Yang Y."/>
            <person name="Wang X."/>
            <person name="Fang X."/>
            <person name="Hall R.S."/>
            <person name="Hofmann A."/>
            <person name="Sternberg P.W."/>
            <person name="Jex A.R."/>
            <person name="Gasser R.B."/>
        </authorList>
    </citation>
    <scope>NUCLEOTIDE SEQUENCE [LARGE SCALE GENOMIC DNA]</scope>
    <source>
        <strain evidence="2">PN_DK_2014</strain>
    </source>
</reference>
<sequence length="739" mass="85500">MTTSREEDDEVQLLQLDRSLSLQKSEIQEAEESFVKLEKYRNELIAITKANDADNNLVARRFTNVEVMATQIRDVIRLTLASRRSIEQNLIDQILKIIENERLLDELSEKQRNEGKRVVLERPRHWAAVFRQILTEQAKHGKCGDYDAVAAVIRRQLDGPLDCDASISKMTNEEDDHHEELLALSKHFTSLRNKEARFQREVTDLFNSDDLLKKAHDCIVEGNILDAYEKLIQAESARFHLLSEVSKHNETHVVQKMINQNAALLEEGFNDFVKSAMYICARCVDVMRNKDSEPRRQLENLLKIIEIDHRIDEQYESLKVSCKQRPRCWRKKFFAVIEQRVQERIEVFHVEKKSSNENWIARYLEICRMFIVEDLFAAKHFLRIFPRKHQLYDRFVFFYHKGISNKLCEMVTNELDRREIVQLLNWIRIYPSEELLGMPFLQINVSALLDDYPLLPYIEIERLHSQFVIATKDEVSSWTVKAIRQEFAIKEKNCKENVEEDELGCYYTQLPYILFSIIHDQATIASRLTMSLAREISDEIVPRVLDVCLTEFIKATIFFQKEVIELKNRSYEDKEHVTEFTLTMVTIANDLNMCVESCERLRKYIPSLNESTVRRGSATSTIVPVKPIIVHAEMPRKQSTAHRLSVEECNLKTKQHFGMRSAIRDAVSAIKDVTLAKISSSSSSNSLAELGTQVTGGRNITDSVPSSAKSKPSGSTSLYMRKCLENRAQHTGCPSKSAT</sequence>
<protein>
    <submittedName>
        <fullName evidence="2">Exocyst complex component 3</fullName>
    </submittedName>
</protein>
<dbReference type="STRING" id="6265.A0A0B2VRP9"/>
<dbReference type="AlphaFoldDB" id="A0A0B2VRP9"/>
<name>A0A0B2VRP9_TOXCA</name>
<accession>A0A0B2VRP9</accession>
<evidence type="ECO:0000313" key="2">
    <source>
        <dbReference type="EMBL" id="KHN84308.1"/>
    </source>
</evidence>
<dbReference type="GO" id="GO:0006887">
    <property type="term" value="P:exocytosis"/>
    <property type="evidence" value="ECO:0007669"/>
    <property type="project" value="InterPro"/>
</dbReference>
<dbReference type="Gene3D" id="1.10.357.50">
    <property type="match status" value="1"/>
</dbReference>
<dbReference type="EMBL" id="JPKZ01000997">
    <property type="protein sequence ID" value="KHN84308.1"/>
    <property type="molecule type" value="Genomic_DNA"/>
</dbReference>
<dbReference type="Proteomes" id="UP000031036">
    <property type="component" value="Unassembled WGS sequence"/>
</dbReference>
<dbReference type="GO" id="GO:0000149">
    <property type="term" value="F:SNARE binding"/>
    <property type="evidence" value="ECO:0007669"/>
    <property type="project" value="TreeGrafter"/>
</dbReference>
<evidence type="ECO:0000313" key="3">
    <source>
        <dbReference type="Proteomes" id="UP000031036"/>
    </source>
</evidence>
<dbReference type="PANTHER" id="PTHR21292">
    <property type="entry name" value="EXOCYST COMPLEX COMPONENT SEC6-RELATED"/>
    <property type="match status" value="1"/>
</dbReference>
<dbReference type="InterPro" id="IPR010326">
    <property type="entry name" value="EXOC3/Sec6"/>
</dbReference>
<evidence type="ECO:0000256" key="1">
    <source>
        <dbReference type="SAM" id="MobiDB-lite"/>
    </source>
</evidence>
<keyword evidence="3" id="KW-1185">Reference proteome</keyword>
<organism evidence="2 3">
    <name type="scientific">Toxocara canis</name>
    <name type="common">Canine roundworm</name>
    <dbReference type="NCBI Taxonomy" id="6265"/>
    <lineage>
        <taxon>Eukaryota</taxon>
        <taxon>Metazoa</taxon>
        <taxon>Ecdysozoa</taxon>
        <taxon>Nematoda</taxon>
        <taxon>Chromadorea</taxon>
        <taxon>Rhabditida</taxon>
        <taxon>Spirurina</taxon>
        <taxon>Ascaridomorpha</taxon>
        <taxon>Ascaridoidea</taxon>
        <taxon>Toxocaridae</taxon>
        <taxon>Toxocara</taxon>
    </lineage>
</organism>
<feature type="compositionally biased region" description="Polar residues" evidence="1">
    <location>
        <begin position="692"/>
        <end position="702"/>
    </location>
</feature>
<proteinExistence type="predicted"/>
<comment type="caution">
    <text evidence="2">The sequence shown here is derived from an EMBL/GenBank/DDBJ whole genome shotgun (WGS) entry which is preliminary data.</text>
</comment>
<feature type="compositionally biased region" description="Low complexity" evidence="1">
    <location>
        <begin position="703"/>
        <end position="717"/>
    </location>
</feature>
<dbReference type="Pfam" id="PF06046">
    <property type="entry name" value="Sec6"/>
    <property type="match status" value="1"/>
</dbReference>
<gene>
    <name evidence="2" type="primary">sec-6</name>
    <name evidence="2" type="ORF">Tcan_16634</name>
</gene>
<dbReference type="PANTHER" id="PTHR21292:SF1">
    <property type="entry name" value="EXOCYST COMPLEX COMPONENT 3"/>
    <property type="match status" value="1"/>
</dbReference>
<dbReference type="GO" id="GO:0051601">
    <property type="term" value="P:exocyst localization"/>
    <property type="evidence" value="ECO:0007669"/>
    <property type="project" value="TreeGrafter"/>
</dbReference>
<feature type="region of interest" description="Disordered" evidence="1">
    <location>
        <begin position="686"/>
        <end position="717"/>
    </location>
</feature>
<dbReference type="GO" id="GO:0000145">
    <property type="term" value="C:exocyst"/>
    <property type="evidence" value="ECO:0007669"/>
    <property type="project" value="InterPro"/>
</dbReference>